<dbReference type="GeneID" id="111349980"/>
<dbReference type="KEGG" id="sliu:111349980"/>
<dbReference type="CTD" id="2768718"/>
<name>A0A9J7DUE3_SPOLT</name>
<dbReference type="OrthoDB" id="426210at2759"/>
<keyword evidence="1" id="KW-0732">Signal</keyword>
<organism evidence="2 5">
    <name type="scientific">Spodoptera litura</name>
    <name type="common">Asian cotton leafworm</name>
    <dbReference type="NCBI Taxonomy" id="69820"/>
    <lineage>
        <taxon>Eukaryota</taxon>
        <taxon>Metazoa</taxon>
        <taxon>Ecdysozoa</taxon>
        <taxon>Arthropoda</taxon>
        <taxon>Hexapoda</taxon>
        <taxon>Insecta</taxon>
        <taxon>Pterygota</taxon>
        <taxon>Neoptera</taxon>
        <taxon>Endopterygota</taxon>
        <taxon>Lepidoptera</taxon>
        <taxon>Glossata</taxon>
        <taxon>Ditrysia</taxon>
        <taxon>Noctuoidea</taxon>
        <taxon>Noctuidae</taxon>
        <taxon>Amphipyrinae</taxon>
        <taxon>Spodoptera</taxon>
    </lineage>
</organism>
<keyword evidence="2" id="KW-1185">Reference proteome</keyword>
<dbReference type="PANTHER" id="PTHR33332">
    <property type="entry name" value="REVERSE TRANSCRIPTASE DOMAIN-CONTAINING PROTEIN"/>
    <property type="match status" value="1"/>
</dbReference>
<dbReference type="PRINTS" id="PR01345">
    <property type="entry name" value="CERVTRCPTASE"/>
</dbReference>
<sequence>MRWIFPVPVLLMSWFGVDQVKSNSCIRTALWALSLSPLVQAECQNDLKICKTLIEHTDRNLLQADLDAITTWCSVNRMSLNINKCYTVTFTRSHNMIQSQYLVDGTTLQRKAEMRDLGVIFDSKLTFLPHIDSIINKSSKMLGFIIRNSKLFRSPTTKITLYNSYVRSQLEYCSVVWSPQYNVHQVRVERIQKRFLRHLTFASGLHKSLVSYSERLRHFRMDRLTVRRKLLDITFMYKVLRNEFDCPPLLGLFNLRVPRRVPRRALINAGLLHQPSARTNLKRFSTISRLSRAYNSVCERVDLFSDRLPKFKKAVLGLLRDEA</sequence>
<accession>A0A9J7DUE3</accession>
<evidence type="ECO:0000313" key="3">
    <source>
        <dbReference type="RefSeq" id="XP_022817120.1"/>
    </source>
</evidence>
<dbReference type="RefSeq" id="XP_022817120.1">
    <property type="nucleotide sequence ID" value="XM_022961352.1"/>
</dbReference>
<feature type="chain" id="PRO_5044698537" evidence="1">
    <location>
        <begin position="20"/>
        <end position="323"/>
    </location>
</feature>
<dbReference type="Proteomes" id="UP000301870">
    <property type="component" value="Chromosome 10"/>
</dbReference>
<reference evidence="3 4" key="1">
    <citation type="submission" date="2025-04" db="UniProtKB">
        <authorList>
            <consortium name="RefSeq"/>
        </authorList>
    </citation>
    <scope>IDENTIFICATION</scope>
    <source>
        <strain evidence="3 4">Ishihara</strain>
        <tissue evidence="3 4">Whole body</tissue>
    </source>
</reference>
<evidence type="ECO:0000256" key="1">
    <source>
        <dbReference type="SAM" id="SignalP"/>
    </source>
</evidence>
<protein>
    <submittedName>
        <fullName evidence="3 4">Uncharacterized protein LOC111349980 isoform X1</fullName>
    </submittedName>
</protein>
<feature type="signal peptide" evidence="1">
    <location>
        <begin position="1"/>
        <end position="19"/>
    </location>
</feature>
<evidence type="ECO:0000313" key="4">
    <source>
        <dbReference type="RefSeq" id="XP_022817121.1"/>
    </source>
</evidence>
<gene>
    <name evidence="3 4 5" type="primary">LOC111349980</name>
</gene>
<dbReference type="RefSeq" id="XP_022817122.1">
    <property type="nucleotide sequence ID" value="XM_022961354.1"/>
</dbReference>
<evidence type="ECO:0000313" key="2">
    <source>
        <dbReference type="Proteomes" id="UP000301870"/>
    </source>
</evidence>
<dbReference type="RefSeq" id="XP_022817121.1">
    <property type="nucleotide sequence ID" value="XM_022961353.1"/>
</dbReference>
<evidence type="ECO:0000313" key="5">
    <source>
        <dbReference type="RefSeq" id="XP_022817122.1"/>
    </source>
</evidence>
<proteinExistence type="predicted"/>
<dbReference type="AlphaFoldDB" id="A0A9J7DUE3"/>